<dbReference type="AlphaFoldDB" id="A0A812K404"/>
<feature type="region of interest" description="Disordered" evidence="1">
    <location>
        <begin position="166"/>
        <end position="194"/>
    </location>
</feature>
<dbReference type="EMBL" id="CAJNDS010000602">
    <property type="protein sequence ID" value="CAE7221886.1"/>
    <property type="molecule type" value="Genomic_DNA"/>
</dbReference>
<evidence type="ECO:0000313" key="2">
    <source>
        <dbReference type="EMBL" id="CAE7221886.1"/>
    </source>
</evidence>
<keyword evidence="3" id="KW-1185">Reference proteome</keyword>
<dbReference type="Proteomes" id="UP000604046">
    <property type="component" value="Unassembled WGS sequence"/>
</dbReference>
<evidence type="ECO:0000256" key="1">
    <source>
        <dbReference type="SAM" id="MobiDB-lite"/>
    </source>
</evidence>
<proteinExistence type="predicted"/>
<feature type="compositionally biased region" description="Polar residues" evidence="1">
    <location>
        <begin position="27"/>
        <end position="44"/>
    </location>
</feature>
<sequence>MLPGQRTAGRSKTPTGRPVLPPRDETASQLTPPQTPDGETTNSDRPAMPPRSPSSTPKLRREVSIREETASSSFERIERRPRSAPKKKADRDKNPFIEYDVREKRLNQERKWLQEDSHFLEQRREELRLGSLLNQLNIQNDPDDQLYENRTFYGPHSMAMKATKARRSHRALPRSNSAPIPERPPKEASGARRFPKERGAAVLKSLAQVLKNSSEDVQQRFKEELRKSGYILPEEPAEAPKDGRRLLAFARLGVDMSRERGSMSRSCSKSSMNF</sequence>
<organism evidence="2 3">
    <name type="scientific">Symbiodinium natans</name>
    <dbReference type="NCBI Taxonomy" id="878477"/>
    <lineage>
        <taxon>Eukaryota</taxon>
        <taxon>Sar</taxon>
        <taxon>Alveolata</taxon>
        <taxon>Dinophyceae</taxon>
        <taxon>Suessiales</taxon>
        <taxon>Symbiodiniaceae</taxon>
        <taxon>Symbiodinium</taxon>
    </lineage>
</organism>
<gene>
    <name evidence="2" type="ORF">SNAT2548_LOCUS8217</name>
</gene>
<accession>A0A812K404</accession>
<dbReference type="OrthoDB" id="431867at2759"/>
<name>A0A812K404_9DINO</name>
<protein>
    <submittedName>
        <fullName evidence="2">Uncharacterized protein</fullName>
    </submittedName>
</protein>
<feature type="compositionally biased region" description="Basic and acidic residues" evidence="1">
    <location>
        <begin position="183"/>
        <end position="194"/>
    </location>
</feature>
<evidence type="ECO:0000313" key="3">
    <source>
        <dbReference type="Proteomes" id="UP000604046"/>
    </source>
</evidence>
<feature type="compositionally biased region" description="Basic and acidic residues" evidence="1">
    <location>
        <begin position="59"/>
        <end position="102"/>
    </location>
</feature>
<reference evidence="2" key="1">
    <citation type="submission" date="2021-02" db="EMBL/GenBank/DDBJ databases">
        <authorList>
            <person name="Dougan E. K."/>
            <person name="Rhodes N."/>
            <person name="Thang M."/>
            <person name="Chan C."/>
        </authorList>
    </citation>
    <scope>NUCLEOTIDE SEQUENCE</scope>
</reference>
<comment type="caution">
    <text evidence="2">The sequence shown here is derived from an EMBL/GenBank/DDBJ whole genome shotgun (WGS) entry which is preliminary data.</text>
</comment>
<feature type="region of interest" description="Disordered" evidence="1">
    <location>
        <begin position="1"/>
        <end position="102"/>
    </location>
</feature>